<dbReference type="Proteomes" id="UP000285084">
    <property type="component" value="Unassembled WGS sequence"/>
</dbReference>
<dbReference type="AlphaFoldDB" id="A0A420N3E5"/>
<evidence type="ECO:0000313" key="2">
    <source>
        <dbReference type="Proteomes" id="UP000285084"/>
    </source>
</evidence>
<comment type="caution">
    <text evidence="1">The sequence shown here is derived from an EMBL/GenBank/DDBJ whole genome shotgun (WGS) entry which is preliminary data.</text>
</comment>
<name>A0A420N3E5_FUSOX</name>
<dbReference type="EMBL" id="MRCX01000069">
    <property type="protein sequence ID" value="RKK74721.1"/>
    <property type="molecule type" value="Genomic_DNA"/>
</dbReference>
<organism evidence="1 2">
    <name type="scientific">Fusarium oxysporum</name>
    <name type="common">Fusarium vascular wilt</name>
    <dbReference type="NCBI Taxonomy" id="5507"/>
    <lineage>
        <taxon>Eukaryota</taxon>
        <taxon>Fungi</taxon>
        <taxon>Dikarya</taxon>
        <taxon>Ascomycota</taxon>
        <taxon>Pezizomycotina</taxon>
        <taxon>Sordariomycetes</taxon>
        <taxon>Hypocreomycetidae</taxon>
        <taxon>Hypocreales</taxon>
        <taxon>Nectriaceae</taxon>
        <taxon>Fusarium</taxon>
        <taxon>Fusarium oxysporum species complex</taxon>
    </lineage>
</organism>
<proteinExistence type="predicted"/>
<accession>A0A420N3E5</accession>
<protein>
    <submittedName>
        <fullName evidence="1">Uncharacterized protein</fullName>
    </submittedName>
</protein>
<reference evidence="1 2" key="1">
    <citation type="journal article" date="2018" name="Sci. Rep.">
        <title>Characterisation of pathogen-specific regions and novel effector candidates in Fusarium oxysporum f. sp. cepae.</title>
        <authorList>
            <person name="Armitage A.D."/>
            <person name="Taylor A."/>
            <person name="Sobczyk M.K."/>
            <person name="Baxter L."/>
            <person name="Greenfield B.P."/>
            <person name="Bates H.J."/>
            <person name="Wilson F."/>
            <person name="Jackson A.C."/>
            <person name="Ott S."/>
            <person name="Harrison R.J."/>
            <person name="Clarkson J.P."/>
        </authorList>
    </citation>
    <scope>NUCLEOTIDE SEQUENCE [LARGE SCALE GENOMIC DNA]</scope>
    <source>
        <strain evidence="1 2">Fo_A13</strain>
    </source>
</reference>
<evidence type="ECO:0000313" key="1">
    <source>
        <dbReference type="EMBL" id="RKK74721.1"/>
    </source>
</evidence>
<gene>
    <name evidence="1" type="ORF">BFJ69_g8288</name>
</gene>
<sequence>MSRVWNLFIRQLGRVSLFRECDNGHVNMAKGGGKGVSSMTAYHGTEKDSEAISY</sequence>